<accession>S4P2E3</accession>
<name>S4P2E3_9NEOP</name>
<evidence type="ECO:0008006" key="2">
    <source>
        <dbReference type="Google" id="ProtNLM"/>
    </source>
</evidence>
<proteinExistence type="predicted"/>
<sequence length="259" mass="30204">MEHKIIKKKFIRSTNAQIKLLLNYMATNKTFANGRLFGPLENLKEKQWNSLRVLLRKYGPDKSVRQWKTTWRDLKRKMRVQKSDVKKMADTINVNKDYIAPDLSDELHRPLEHKPFTDSDPLESNFNGSSMQNFVSIKQEPSTCASEFPSINDIKSNPEAFNSISNPSCSHNSSIPLSFHTHSYSKPSSLNTSSNQFHEDDCSHQNILSDIISLRSETLQTQNVLLQNLSNLMEERNSILRMRNSIERNKIRYQYHRRF</sequence>
<protein>
    <recommendedName>
        <fullName evidence="2">Regulatory protein zeste</fullName>
    </recommendedName>
</protein>
<reference evidence="1" key="2">
    <citation type="submission" date="2013-05" db="EMBL/GenBank/DDBJ databases">
        <authorList>
            <person name="Carter J.-M."/>
            <person name="Baker S.C."/>
            <person name="Pink R."/>
            <person name="Carter D.R.F."/>
            <person name="Collins A."/>
            <person name="Tomlin J."/>
            <person name="Gibbs M."/>
            <person name="Breuker C.J."/>
        </authorList>
    </citation>
    <scope>NUCLEOTIDE SEQUENCE</scope>
    <source>
        <tissue evidence="1">Ovary</tissue>
    </source>
</reference>
<reference evidence="1" key="1">
    <citation type="journal article" date="2013" name="BMC Genomics">
        <title>Unscrambling butterfly oogenesis.</title>
        <authorList>
            <person name="Carter J.M."/>
            <person name="Baker S.C."/>
            <person name="Pink R."/>
            <person name="Carter D.R."/>
            <person name="Collins A."/>
            <person name="Tomlin J."/>
            <person name="Gibbs M."/>
            <person name="Breuker C.J."/>
        </authorList>
    </citation>
    <scope>NUCLEOTIDE SEQUENCE</scope>
    <source>
        <tissue evidence="1">Ovary</tissue>
    </source>
</reference>
<evidence type="ECO:0000313" key="1">
    <source>
        <dbReference type="EMBL" id="JAA80500.1"/>
    </source>
</evidence>
<dbReference type="EMBL" id="GAIX01012060">
    <property type="protein sequence ID" value="JAA80500.1"/>
    <property type="molecule type" value="Transcribed_RNA"/>
</dbReference>
<organism evidence="1">
    <name type="scientific">Pararge aegeria</name>
    <name type="common">speckled wood butterfly</name>
    <dbReference type="NCBI Taxonomy" id="116150"/>
    <lineage>
        <taxon>Eukaryota</taxon>
        <taxon>Metazoa</taxon>
        <taxon>Ecdysozoa</taxon>
        <taxon>Arthropoda</taxon>
        <taxon>Hexapoda</taxon>
        <taxon>Insecta</taxon>
        <taxon>Pterygota</taxon>
        <taxon>Neoptera</taxon>
        <taxon>Endopterygota</taxon>
        <taxon>Lepidoptera</taxon>
        <taxon>Glossata</taxon>
        <taxon>Ditrysia</taxon>
        <taxon>Papilionoidea</taxon>
        <taxon>Nymphalidae</taxon>
        <taxon>Satyrinae</taxon>
        <taxon>Satyrini</taxon>
        <taxon>Parargina</taxon>
        <taxon>Pararge</taxon>
    </lineage>
</organism>
<dbReference type="AlphaFoldDB" id="S4P2E3"/>